<feature type="compositionally biased region" description="Low complexity" evidence="1">
    <location>
        <begin position="127"/>
        <end position="141"/>
    </location>
</feature>
<proteinExistence type="predicted"/>
<dbReference type="AlphaFoldDB" id="A0AAV7M8F2"/>
<dbReference type="EMBL" id="JANPWB010000014">
    <property type="protein sequence ID" value="KAJ1098193.1"/>
    <property type="molecule type" value="Genomic_DNA"/>
</dbReference>
<accession>A0AAV7M8F2</accession>
<reference evidence="2" key="1">
    <citation type="journal article" date="2022" name="bioRxiv">
        <title>Sequencing and chromosome-scale assembly of the giantPleurodeles waltlgenome.</title>
        <authorList>
            <person name="Brown T."/>
            <person name="Elewa A."/>
            <person name="Iarovenko S."/>
            <person name="Subramanian E."/>
            <person name="Araus A.J."/>
            <person name="Petzold A."/>
            <person name="Susuki M."/>
            <person name="Suzuki K.-i.T."/>
            <person name="Hayashi T."/>
            <person name="Toyoda A."/>
            <person name="Oliveira C."/>
            <person name="Osipova E."/>
            <person name="Leigh N.D."/>
            <person name="Simon A."/>
            <person name="Yun M.H."/>
        </authorList>
    </citation>
    <scope>NUCLEOTIDE SEQUENCE</scope>
    <source>
        <strain evidence="2">20211129_DDA</strain>
        <tissue evidence="2">Liver</tissue>
    </source>
</reference>
<comment type="caution">
    <text evidence="2">The sequence shown here is derived from an EMBL/GenBank/DDBJ whole genome shotgun (WGS) entry which is preliminary data.</text>
</comment>
<organism evidence="2 3">
    <name type="scientific">Pleurodeles waltl</name>
    <name type="common">Iberian ribbed newt</name>
    <dbReference type="NCBI Taxonomy" id="8319"/>
    <lineage>
        <taxon>Eukaryota</taxon>
        <taxon>Metazoa</taxon>
        <taxon>Chordata</taxon>
        <taxon>Craniata</taxon>
        <taxon>Vertebrata</taxon>
        <taxon>Euteleostomi</taxon>
        <taxon>Amphibia</taxon>
        <taxon>Batrachia</taxon>
        <taxon>Caudata</taxon>
        <taxon>Salamandroidea</taxon>
        <taxon>Salamandridae</taxon>
        <taxon>Pleurodelinae</taxon>
        <taxon>Pleurodeles</taxon>
    </lineage>
</organism>
<sequence length="183" mass="19828">MCHVGAGEETGADLIAGEPSKAELLAPIHGSRAALEGKIELVALEVNLLRADHRKVSERVQITEGSISKLRDEVTTLWKQMAEVTSRAGNLETREDVRRWLEVWVKVPREGAGSWWKGDGTTCEACNSNSRSRESSSGGEESPTRVEMQEEGTMAPMHWDAVPVSMGPGTAVEADTNLNDSAT</sequence>
<keyword evidence="3" id="KW-1185">Reference proteome</keyword>
<gene>
    <name evidence="2" type="ORF">NDU88_003309</name>
</gene>
<protein>
    <submittedName>
        <fullName evidence="2">Uncharacterized protein</fullName>
    </submittedName>
</protein>
<evidence type="ECO:0000313" key="2">
    <source>
        <dbReference type="EMBL" id="KAJ1098193.1"/>
    </source>
</evidence>
<dbReference type="Proteomes" id="UP001066276">
    <property type="component" value="Chromosome 10"/>
</dbReference>
<evidence type="ECO:0000256" key="1">
    <source>
        <dbReference type="SAM" id="MobiDB-lite"/>
    </source>
</evidence>
<feature type="region of interest" description="Disordered" evidence="1">
    <location>
        <begin position="117"/>
        <end position="183"/>
    </location>
</feature>
<name>A0AAV7M8F2_PLEWA</name>
<evidence type="ECO:0000313" key="3">
    <source>
        <dbReference type="Proteomes" id="UP001066276"/>
    </source>
</evidence>